<proteinExistence type="predicted"/>
<gene>
    <name evidence="1" type="ORF">DYE49_00510</name>
</gene>
<dbReference type="Proteomes" id="UP000593591">
    <property type="component" value="Chromosome"/>
</dbReference>
<sequence>MKTTLDTRPIYLQNDDSIKAHLLLCTLSVYVLTEIAAQLKKVNIHATPDEIQEALKGMYATDRVIGYELGHLQCDKKIDEIRRAVEKIYHLESLEKEAIRKNELKEIRKNLG</sequence>
<protein>
    <submittedName>
        <fullName evidence="1">Uncharacterized protein</fullName>
    </submittedName>
</protein>
<dbReference type="KEGG" id="trc:DYE49_00510"/>
<reference evidence="1 2" key="1">
    <citation type="submission" date="2018-08" db="EMBL/GenBank/DDBJ databases">
        <title>The first complete genome of Treponema rectale (CHPAT), a commensal spirochete of the bovine rectum.</title>
        <authorList>
            <person name="Staton G.J."/>
            <person name="Clegg S.R."/>
            <person name="Carter S.D."/>
            <person name="Radford A.D."/>
            <person name="Darby A."/>
            <person name="Hall N."/>
            <person name="Birtles R.J."/>
            <person name="Evans N.J."/>
        </authorList>
    </citation>
    <scope>NUCLEOTIDE SEQUENCE [LARGE SCALE GENOMIC DNA]</scope>
    <source>
        <strain evidence="1 2">CHPA</strain>
    </source>
</reference>
<evidence type="ECO:0000313" key="2">
    <source>
        <dbReference type="Proteomes" id="UP000593591"/>
    </source>
</evidence>
<dbReference type="EMBL" id="CP031517">
    <property type="protein sequence ID" value="QOS39015.1"/>
    <property type="molecule type" value="Genomic_DNA"/>
</dbReference>
<accession>A0A7M1XJ74</accession>
<name>A0A7M1XJ74_9SPIR</name>
<organism evidence="1 2">
    <name type="scientific">Treponema rectale</name>
    <dbReference type="NCBI Taxonomy" id="744512"/>
    <lineage>
        <taxon>Bacteria</taxon>
        <taxon>Pseudomonadati</taxon>
        <taxon>Spirochaetota</taxon>
        <taxon>Spirochaetia</taxon>
        <taxon>Spirochaetales</taxon>
        <taxon>Treponemataceae</taxon>
        <taxon>Treponema</taxon>
    </lineage>
</organism>
<dbReference type="AlphaFoldDB" id="A0A7M1XJ74"/>
<evidence type="ECO:0000313" key="1">
    <source>
        <dbReference type="EMBL" id="QOS39015.1"/>
    </source>
</evidence>